<keyword evidence="2 8" id="KW-0812">Transmembrane</keyword>
<dbReference type="OrthoDB" id="9949155at2759"/>
<dbReference type="Pfam" id="PF10541">
    <property type="entry name" value="KASH"/>
    <property type="match status" value="1"/>
</dbReference>
<evidence type="ECO:0000256" key="8">
    <source>
        <dbReference type="SAM" id="Phobius"/>
    </source>
</evidence>
<comment type="subcellular location">
    <subcellularLocation>
        <location evidence="6">Nucleus outer membrane</location>
        <topology evidence="6">Single-pass type IV membrane protein</topology>
    </subcellularLocation>
</comment>
<accession>A0A401T7Q9</accession>
<feature type="domain" description="KASH" evidence="9">
    <location>
        <begin position="351"/>
        <end position="400"/>
    </location>
</feature>
<dbReference type="InterPro" id="IPR012315">
    <property type="entry name" value="KASH"/>
</dbReference>
<dbReference type="OMA" id="QECNWHR"/>
<dbReference type="AlphaFoldDB" id="A0A401T7Q9"/>
<protein>
    <recommendedName>
        <fullName evidence="9">KASH domain-containing protein</fullName>
    </recommendedName>
</protein>
<proteinExistence type="inferred from homology"/>
<dbReference type="GO" id="GO:0005640">
    <property type="term" value="C:nuclear outer membrane"/>
    <property type="evidence" value="ECO:0007669"/>
    <property type="project" value="UniProtKB-SubCell"/>
</dbReference>
<evidence type="ECO:0000313" key="11">
    <source>
        <dbReference type="Proteomes" id="UP000287033"/>
    </source>
</evidence>
<evidence type="ECO:0000256" key="6">
    <source>
        <dbReference type="ARBA" id="ARBA00046312"/>
    </source>
</evidence>
<evidence type="ECO:0000256" key="3">
    <source>
        <dbReference type="ARBA" id="ARBA00022989"/>
    </source>
</evidence>
<evidence type="ECO:0000256" key="5">
    <source>
        <dbReference type="ARBA" id="ARBA00023242"/>
    </source>
</evidence>
<feature type="transmembrane region" description="Helical" evidence="8">
    <location>
        <begin position="346"/>
        <end position="373"/>
    </location>
</feature>
<dbReference type="PANTHER" id="PTHR21640:SF1">
    <property type="entry name" value="NESPRIN-4"/>
    <property type="match status" value="1"/>
</dbReference>
<dbReference type="STRING" id="137246.A0A401T7Q9"/>
<sequence>MQLDVRRSELEYFSREGAAEKLDSLQVLQQVIGSVTEGTDALLRSAGALLQKSEPQDGVTIETEVQDLLQFQQEVFGQMDRLRRRCHSMNQMSDRWESLHREGRESESCGDRILKGRQHGWPLWQHLLPEGVPGGNLNPSSMDSLALEWDSSVDVGDSWTLEGSVSFCSSVLDQPDGPDAIANPWGCRRNQQIHGEWMYDSSTTQQMDVGCQCDSEVNTVSGDHGPLFDTQLQVRDRLSCDVADAVEKPLTGKLRKRNGIQTWQQEATREWPGRSHSDRFQSQRVGPKARARYVKQWLQMLEPKQKLSERGTTTLEMATGLDRLLHHPSPPSMGSRLLCTGSTLPLLPVVVAIVLSLVLVLLAVVLLVFPIVIQECNWHRRNTFLPFHFTLSYLNGPPPT</sequence>
<evidence type="ECO:0000256" key="2">
    <source>
        <dbReference type="ARBA" id="ARBA00022692"/>
    </source>
</evidence>
<dbReference type="InterPro" id="IPR030268">
    <property type="entry name" value="SYNE4"/>
</dbReference>
<organism evidence="10 11">
    <name type="scientific">Chiloscyllium punctatum</name>
    <name type="common">Brownbanded bambooshark</name>
    <name type="synonym">Hemiscyllium punctatum</name>
    <dbReference type="NCBI Taxonomy" id="137246"/>
    <lineage>
        <taxon>Eukaryota</taxon>
        <taxon>Metazoa</taxon>
        <taxon>Chordata</taxon>
        <taxon>Craniata</taxon>
        <taxon>Vertebrata</taxon>
        <taxon>Chondrichthyes</taxon>
        <taxon>Elasmobranchii</taxon>
        <taxon>Galeomorphii</taxon>
        <taxon>Galeoidea</taxon>
        <taxon>Orectolobiformes</taxon>
        <taxon>Hemiscylliidae</taxon>
        <taxon>Chiloscyllium</taxon>
    </lineage>
</organism>
<comment type="similarity">
    <text evidence="1">Belongs to the nesprin family.</text>
</comment>
<keyword evidence="11" id="KW-1185">Reference proteome</keyword>
<evidence type="ECO:0000256" key="4">
    <source>
        <dbReference type="ARBA" id="ARBA00023136"/>
    </source>
</evidence>
<dbReference type="GO" id="GO:0034993">
    <property type="term" value="C:meiotic nuclear membrane microtubule tethering complex"/>
    <property type="evidence" value="ECO:0007669"/>
    <property type="project" value="InterPro"/>
</dbReference>
<dbReference type="Proteomes" id="UP000287033">
    <property type="component" value="Unassembled WGS sequence"/>
</dbReference>
<feature type="region of interest" description="Disordered" evidence="7">
    <location>
        <begin position="263"/>
        <end position="282"/>
    </location>
</feature>
<evidence type="ECO:0000256" key="7">
    <source>
        <dbReference type="SAM" id="MobiDB-lite"/>
    </source>
</evidence>
<evidence type="ECO:0000256" key="1">
    <source>
        <dbReference type="ARBA" id="ARBA00008619"/>
    </source>
</evidence>
<evidence type="ECO:0000259" key="9">
    <source>
        <dbReference type="Pfam" id="PF10541"/>
    </source>
</evidence>
<keyword evidence="4 8" id="KW-0472">Membrane</keyword>
<feature type="compositionally biased region" description="Basic and acidic residues" evidence="7">
    <location>
        <begin position="267"/>
        <end position="281"/>
    </location>
</feature>
<evidence type="ECO:0000313" key="10">
    <source>
        <dbReference type="EMBL" id="GCC38662.1"/>
    </source>
</evidence>
<dbReference type="EMBL" id="BEZZ01001225">
    <property type="protein sequence ID" value="GCC38662.1"/>
    <property type="molecule type" value="Genomic_DNA"/>
</dbReference>
<comment type="caution">
    <text evidence="10">The sequence shown here is derived from an EMBL/GenBank/DDBJ whole genome shotgun (WGS) entry which is preliminary data.</text>
</comment>
<gene>
    <name evidence="10" type="ORF">chiPu_0017177</name>
</gene>
<keyword evidence="3 8" id="KW-1133">Transmembrane helix</keyword>
<name>A0A401T7Q9_CHIPU</name>
<dbReference type="PANTHER" id="PTHR21640">
    <property type="match status" value="1"/>
</dbReference>
<reference evidence="10 11" key="1">
    <citation type="journal article" date="2018" name="Nat. Ecol. Evol.">
        <title>Shark genomes provide insights into elasmobranch evolution and the origin of vertebrates.</title>
        <authorList>
            <person name="Hara Y"/>
            <person name="Yamaguchi K"/>
            <person name="Onimaru K"/>
            <person name="Kadota M"/>
            <person name="Koyanagi M"/>
            <person name="Keeley SD"/>
            <person name="Tatsumi K"/>
            <person name="Tanaka K"/>
            <person name="Motone F"/>
            <person name="Kageyama Y"/>
            <person name="Nozu R"/>
            <person name="Adachi N"/>
            <person name="Nishimura O"/>
            <person name="Nakagawa R"/>
            <person name="Tanegashima C"/>
            <person name="Kiyatake I"/>
            <person name="Matsumoto R"/>
            <person name="Murakumo K"/>
            <person name="Nishida K"/>
            <person name="Terakita A"/>
            <person name="Kuratani S"/>
            <person name="Sato K"/>
            <person name="Hyodo S Kuraku.S."/>
        </authorList>
    </citation>
    <scope>NUCLEOTIDE SEQUENCE [LARGE SCALE GENOMIC DNA]</scope>
</reference>
<keyword evidence="5" id="KW-0539">Nucleus</keyword>